<accession>A0A382HXZ4</accession>
<name>A0A382HXZ4_9ZZZZ</name>
<gene>
    <name evidence="1" type="ORF">METZ01_LOCUS244803</name>
</gene>
<organism evidence="1">
    <name type="scientific">marine metagenome</name>
    <dbReference type="NCBI Taxonomy" id="408172"/>
    <lineage>
        <taxon>unclassified sequences</taxon>
        <taxon>metagenomes</taxon>
        <taxon>ecological metagenomes</taxon>
    </lineage>
</organism>
<protein>
    <submittedName>
        <fullName evidence="1">Uncharacterized protein</fullName>
    </submittedName>
</protein>
<reference evidence="1" key="1">
    <citation type="submission" date="2018-05" db="EMBL/GenBank/DDBJ databases">
        <authorList>
            <person name="Lanie J.A."/>
            <person name="Ng W.-L."/>
            <person name="Kazmierczak K.M."/>
            <person name="Andrzejewski T.M."/>
            <person name="Davidsen T.M."/>
            <person name="Wayne K.J."/>
            <person name="Tettelin H."/>
            <person name="Glass J.I."/>
            <person name="Rusch D."/>
            <person name="Podicherti R."/>
            <person name="Tsui H.-C.T."/>
            <person name="Winkler M.E."/>
        </authorList>
    </citation>
    <scope>NUCLEOTIDE SEQUENCE</scope>
</reference>
<evidence type="ECO:0000313" key="1">
    <source>
        <dbReference type="EMBL" id="SVB91949.1"/>
    </source>
</evidence>
<feature type="non-terminal residue" evidence="1">
    <location>
        <position position="251"/>
    </location>
</feature>
<dbReference type="EMBL" id="UINC01063865">
    <property type="protein sequence ID" value="SVB91949.1"/>
    <property type="molecule type" value="Genomic_DNA"/>
</dbReference>
<proteinExistence type="predicted"/>
<dbReference type="AlphaFoldDB" id="A0A382HXZ4"/>
<sequence length="251" mass="29002">MRENYTFIVKEGFSRNTKFFIKLASYCIDDRIIKPTDTCKTVGYFTCHNDNNIVSEDILMLLAKYQLDNEAGIVKTPCKNLSATNTNFPQDKVLIIDTEEYNDVLEVTNDWQTKNYSRNAITTTLGGYSLVHHMYNTEKYENKFVKRAKLNKKKFDQFVMLPSGLKFAWLLHQLNWQPDKKLVLYDVSSFPIAFAKEMILTWDVSTPLHDWAMSHPVAKGILIASGQINDGIRPGAGPKEWDNMWENEIKL</sequence>